<keyword evidence="1" id="KW-1133">Transmembrane helix</keyword>
<proteinExistence type="predicted"/>
<accession>A0A0R3TRK0</accession>
<evidence type="ECO:0000256" key="1">
    <source>
        <dbReference type="SAM" id="Phobius"/>
    </source>
</evidence>
<dbReference type="EMBL" id="UZAE01012936">
    <property type="protein sequence ID" value="VDO07446.1"/>
    <property type="molecule type" value="Genomic_DNA"/>
</dbReference>
<dbReference type="WBParaSite" id="HNAJ_0001021901-mRNA-1">
    <property type="protein sequence ID" value="HNAJ_0001021901-mRNA-1"/>
    <property type="gene ID" value="HNAJ_0001021901"/>
</dbReference>
<organism evidence="4">
    <name type="scientific">Rodentolepis nana</name>
    <name type="common">Dwarf tapeworm</name>
    <name type="synonym">Hymenolepis nana</name>
    <dbReference type="NCBI Taxonomy" id="102285"/>
    <lineage>
        <taxon>Eukaryota</taxon>
        <taxon>Metazoa</taxon>
        <taxon>Spiralia</taxon>
        <taxon>Lophotrochozoa</taxon>
        <taxon>Platyhelminthes</taxon>
        <taxon>Cestoda</taxon>
        <taxon>Eucestoda</taxon>
        <taxon>Cyclophyllidea</taxon>
        <taxon>Hymenolepididae</taxon>
        <taxon>Rodentolepis</taxon>
    </lineage>
</organism>
<dbReference type="Proteomes" id="UP000278807">
    <property type="component" value="Unassembled WGS sequence"/>
</dbReference>
<keyword evidence="1" id="KW-0472">Membrane</keyword>
<evidence type="ECO:0000313" key="4">
    <source>
        <dbReference type="WBParaSite" id="HNAJ_0001021901-mRNA-1"/>
    </source>
</evidence>
<sequence length="94" mass="10565">MMLPESSILIIPIASAVARRVAPHFSIFHLTAISSMCFETAFVVLFGVCIGQTVRSQIQKKRKPRPNSRGFFRALRDQIPYVRKAPGPTFVTPY</sequence>
<keyword evidence="3" id="KW-1185">Reference proteome</keyword>
<keyword evidence="1" id="KW-0812">Transmembrane</keyword>
<evidence type="ECO:0000313" key="2">
    <source>
        <dbReference type="EMBL" id="VDO07446.1"/>
    </source>
</evidence>
<gene>
    <name evidence="2" type="ORF">HNAJ_LOCUS10214</name>
</gene>
<name>A0A0R3TRK0_RODNA</name>
<protein>
    <submittedName>
        <fullName evidence="4">Secreted protein</fullName>
    </submittedName>
</protein>
<feature type="transmembrane region" description="Helical" evidence="1">
    <location>
        <begin position="28"/>
        <end position="54"/>
    </location>
</feature>
<reference evidence="4" key="1">
    <citation type="submission" date="2017-02" db="UniProtKB">
        <authorList>
            <consortium name="WormBaseParasite"/>
        </authorList>
    </citation>
    <scope>IDENTIFICATION</scope>
</reference>
<reference evidence="2 3" key="2">
    <citation type="submission" date="2018-11" db="EMBL/GenBank/DDBJ databases">
        <authorList>
            <consortium name="Pathogen Informatics"/>
        </authorList>
    </citation>
    <scope>NUCLEOTIDE SEQUENCE [LARGE SCALE GENOMIC DNA]</scope>
</reference>
<dbReference type="AlphaFoldDB" id="A0A0R3TRK0"/>
<evidence type="ECO:0000313" key="3">
    <source>
        <dbReference type="Proteomes" id="UP000278807"/>
    </source>
</evidence>